<sequence length="524" mass="60205">MLLKFLIFLLLFLTPSNGYKILIFNPKVGHSHVNFFSQLTRILTENGHDVTVITSNIDSRLKDPYYTPGKIFFSKPSDMLVDMIKGETFVKDIWKSSKNFIGQMALFNTFKKATRSQGETFFEDKDLEKFVTSQHFDVGIAEGMYPYMFGLFKYWNIKTTIVASSSVMFDLFYPMFGIPFPTSYLPSMIMGAQDKMTYMERGQNILTHIAFSYLSGVNSEYATLKDLFDKKFGPEYYEGIKIMTNCSFVLINSNPFFDFPSPKSPKMIEISGIGIPKPKSVDKYFDEILNKRNRTVLISFGSVARSTYMEQDQKDEILKVIKSLPDITFIWKYETPEDGIGRDVDNLVLSKWVPQNDLLNDKRLSLFITHGGMGSTTEIAFSNVPSLAVPILGDQMRNVKLLERLEIGLVVNKEMIRDSGELRKKILEVLDNDKYRINSVRTAEMLKNRPISSEQLLVKHVEFACRFGQLPMLDLGSKDMGFIEYYNLDIIIPIIAFILLMIYISFKMICKIVSKLFSQKIKED</sequence>
<dbReference type="PANTHER" id="PTHR48043:SF23">
    <property type="entry name" value="UDP-GLUCURONOSYLTRANSFERASE"/>
    <property type="match status" value="1"/>
</dbReference>
<dbReference type="GO" id="GO:0016020">
    <property type="term" value="C:membrane"/>
    <property type="evidence" value="ECO:0007669"/>
    <property type="project" value="UniProtKB-SubCell"/>
</dbReference>
<keyword evidence="9 11" id="KW-0472">Membrane</keyword>
<comment type="subcellular location">
    <subcellularLocation>
        <location evidence="1">Membrane</location>
        <topology evidence="1">Single-pass membrane protein</topology>
    </subcellularLocation>
</comment>
<evidence type="ECO:0000256" key="12">
    <source>
        <dbReference type="SAM" id="SignalP"/>
    </source>
</evidence>
<accession>A0A0N5A0N3</accession>
<evidence type="ECO:0000256" key="2">
    <source>
        <dbReference type="ARBA" id="ARBA00009995"/>
    </source>
</evidence>
<dbReference type="GO" id="GO:0015020">
    <property type="term" value="F:glucuronosyltransferase activity"/>
    <property type="evidence" value="ECO:0007669"/>
    <property type="project" value="UniProtKB-EC"/>
</dbReference>
<evidence type="ECO:0000256" key="4">
    <source>
        <dbReference type="ARBA" id="ARBA00022676"/>
    </source>
</evidence>
<dbReference type="FunFam" id="3.40.50.2000:FF:000038">
    <property type="entry name" value="UDP-GlucuronosylTransferase"/>
    <property type="match status" value="1"/>
</dbReference>
<comment type="similarity">
    <text evidence="2">Belongs to the UDP-glycosyltransferase family.</text>
</comment>
<keyword evidence="7 12" id="KW-0732">Signal</keyword>
<evidence type="ECO:0000313" key="14">
    <source>
        <dbReference type="WBParaSite" id="PTRK_0001499000.1"/>
    </source>
</evidence>
<evidence type="ECO:0000256" key="3">
    <source>
        <dbReference type="ARBA" id="ARBA00012544"/>
    </source>
</evidence>
<keyword evidence="6 11" id="KW-0812">Transmembrane</keyword>
<feature type="signal peptide" evidence="12">
    <location>
        <begin position="1"/>
        <end position="18"/>
    </location>
</feature>
<name>A0A0N5A0N3_PARTI</name>
<evidence type="ECO:0000256" key="11">
    <source>
        <dbReference type="SAM" id="Phobius"/>
    </source>
</evidence>
<keyword evidence="4" id="KW-0328">Glycosyltransferase</keyword>
<dbReference type="PANTHER" id="PTHR48043">
    <property type="entry name" value="EG:EG0003.4 PROTEIN-RELATED"/>
    <property type="match status" value="1"/>
</dbReference>
<organism evidence="13 14">
    <name type="scientific">Parastrongyloides trichosuri</name>
    <name type="common">Possum-specific nematode worm</name>
    <dbReference type="NCBI Taxonomy" id="131310"/>
    <lineage>
        <taxon>Eukaryota</taxon>
        <taxon>Metazoa</taxon>
        <taxon>Ecdysozoa</taxon>
        <taxon>Nematoda</taxon>
        <taxon>Chromadorea</taxon>
        <taxon>Rhabditida</taxon>
        <taxon>Tylenchina</taxon>
        <taxon>Panagrolaimomorpha</taxon>
        <taxon>Strongyloidoidea</taxon>
        <taxon>Strongyloididae</taxon>
        <taxon>Parastrongyloides</taxon>
    </lineage>
</organism>
<dbReference type="AlphaFoldDB" id="A0A0N5A0N3"/>
<keyword evidence="8 11" id="KW-1133">Transmembrane helix</keyword>
<evidence type="ECO:0000256" key="5">
    <source>
        <dbReference type="ARBA" id="ARBA00022679"/>
    </source>
</evidence>
<evidence type="ECO:0000256" key="7">
    <source>
        <dbReference type="ARBA" id="ARBA00022729"/>
    </source>
</evidence>
<proteinExistence type="inferred from homology"/>
<dbReference type="SUPFAM" id="SSF53756">
    <property type="entry name" value="UDP-Glycosyltransferase/glycogen phosphorylase"/>
    <property type="match status" value="1"/>
</dbReference>
<evidence type="ECO:0000256" key="9">
    <source>
        <dbReference type="ARBA" id="ARBA00023136"/>
    </source>
</evidence>
<evidence type="ECO:0000256" key="1">
    <source>
        <dbReference type="ARBA" id="ARBA00004167"/>
    </source>
</evidence>
<keyword evidence="13" id="KW-1185">Reference proteome</keyword>
<dbReference type="Proteomes" id="UP000038045">
    <property type="component" value="Unplaced"/>
</dbReference>
<reference evidence="14" key="1">
    <citation type="submission" date="2017-02" db="UniProtKB">
        <authorList>
            <consortium name="WormBaseParasite"/>
        </authorList>
    </citation>
    <scope>IDENTIFICATION</scope>
</reference>
<evidence type="ECO:0000313" key="13">
    <source>
        <dbReference type="Proteomes" id="UP000038045"/>
    </source>
</evidence>
<evidence type="ECO:0000256" key="10">
    <source>
        <dbReference type="ARBA" id="ARBA00047475"/>
    </source>
</evidence>
<dbReference type="InterPro" id="IPR002213">
    <property type="entry name" value="UDP_glucos_trans"/>
</dbReference>
<comment type="catalytic activity">
    <reaction evidence="10">
        <text>glucuronate acceptor + UDP-alpha-D-glucuronate = acceptor beta-D-glucuronoside + UDP + H(+)</text>
        <dbReference type="Rhea" id="RHEA:21032"/>
        <dbReference type="ChEBI" id="CHEBI:15378"/>
        <dbReference type="ChEBI" id="CHEBI:58052"/>
        <dbReference type="ChEBI" id="CHEBI:58223"/>
        <dbReference type="ChEBI" id="CHEBI:132367"/>
        <dbReference type="ChEBI" id="CHEBI:132368"/>
        <dbReference type="EC" id="2.4.1.17"/>
    </reaction>
</comment>
<dbReference type="CDD" id="cd03784">
    <property type="entry name" value="GT1_Gtf-like"/>
    <property type="match status" value="1"/>
</dbReference>
<protein>
    <recommendedName>
        <fullName evidence="3">glucuronosyltransferase</fullName>
        <ecNumber evidence="3">2.4.1.17</ecNumber>
    </recommendedName>
</protein>
<evidence type="ECO:0000256" key="8">
    <source>
        <dbReference type="ARBA" id="ARBA00022989"/>
    </source>
</evidence>
<dbReference type="EC" id="2.4.1.17" evidence="3"/>
<dbReference type="InterPro" id="IPR050271">
    <property type="entry name" value="UDP-glycosyltransferase"/>
</dbReference>
<feature type="transmembrane region" description="Helical" evidence="11">
    <location>
        <begin position="485"/>
        <end position="506"/>
    </location>
</feature>
<dbReference type="WBParaSite" id="PTRK_0001499000.1">
    <property type="protein sequence ID" value="PTRK_0001499000.1"/>
    <property type="gene ID" value="PTRK_0001499000"/>
</dbReference>
<dbReference type="Pfam" id="PF00201">
    <property type="entry name" value="UDPGT"/>
    <property type="match status" value="1"/>
</dbReference>
<evidence type="ECO:0000256" key="6">
    <source>
        <dbReference type="ARBA" id="ARBA00022692"/>
    </source>
</evidence>
<feature type="chain" id="PRO_5005892470" description="glucuronosyltransferase" evidence="12">
    <location>
        <begin position="19"/>
        <end position="524"/>
    </location>
</feature>
<keyword evidence="5" id="KW-0808">Transferase</keyword>
<dbReference type="Gene3D" id="3.40.50.2000">
    <property type="entry name" value="Glycogen Phosphorylase B"/>
    <property type="match status" value="1"/>
</dbReference>